<evidence type="ECO:0000313" key="1">
    <source>
        <dbReference type="EMBL" id="UJG40293.1"/>
    </source>
</evidence>
<name>A0A9Y1BJP1_9ARCH</name>
<organism evidence="1">
    <name type="scientific">Candidatus Heimdallarchaeum aukensis</name>
    <dbReference type="NCBI Taxonomy" id="2876573"/>
    <lineage>
        <taxon>Archaea</taxon>
        <taxon>Promethearchaeati</taxon>
        <taxon>Candidatus Heimdallarchaeota</taxon>
        <taxon>Candidatus Heimdallarchaeia (ex Rinke et al. 2021) (nom. nud.)</taxon>
        <taxon>Candidatus Heimdallarchaeales</taxon>
        <taxon>Candidatus Heimdallarchaeaceae</taxon>
        <taxon>Candidatus Heimdallarchaeum</taxon>
    </lineage>
</organism>
<dbReference type="EMBL" id="CP084166">
    <property type="protein sequence ID" value="UJG40293.1"/>
    <property type="molecule type" value="Genomic_DNA"/>
</dbReference>
<protein>
    <submittedName>
        <fullName evidence="1">Uncharacterized protein</fullName>
    </submittedName>
</protein>
<reference evidence="1" key="1">
    <citation type="journal article" date="2022" name="Nat. Microbiol.">
        <title>Unique mobile elements and scalable gene flow at the prokaryote-eukaryote boundary revealed by circularized Asgard archaea genomes.</title>
        <authorList>
            <person name="Wu F."/>
            <person name="Speth D.R."/>
            <person name="Philosof A."/>
            <person name="Cremiere A."/>
            <person name="Narayanan A."/>
            <person name="Barco R.A."/>
            <person name="Connon S.A."/>
            <person name="Amend J.P."/>
            <person name="Antoshechkin I.A."/>
            <person name="Orphan V.J."/>
        </authorList>
    </citation>
    <scope>NUCLEOTIDE SEQUENCE</scope>
    <source>
        <strain evidence="1">PM71</strain>
    </source>
</reference>
<proteinExistence type="predicted"/>
<dbReference type="Proteomes" id="UP001201020">
    <property type="component" value="Chromosome"/>
</dbReference>
<dbReference type="AlphaFoldDB" id="A0A9Y1BJP1"/>
<sequence>MHNYTDTVLERQTLLGKFLDNLNYRPIRKLYKKMGSLFEHIDIFLSSDEGSLFSLRSSLLSLMASLARTYYQSSLIENLRGNESVSREFNEEVSRARTKGLIEKEAIIEKIINVLEKAKDLFLTKEKLNSKWQEIYFLLSSESEESSSFRQQISLVNEKNREYIQKFFAEPNEIVQLQKEQVEEITDLSFQAAELGDKAQMILRELLDMSINPLTTVFEDEINTAEKILSQISTNSKAKEEEKIPDEQLGRLCDVLSWGLDDISSVEELIKLGKELRNELASIMSEFLVFLVDIDLEIQELENIILSSAEL</sequence>
<accession>A0A9Y1BJP1</accession>
<gene>
    <name evidence="1" type="ORF">K9W45_10685</name>
</gene>